<keyword evidence="1" id="KW-0812">Transmembrane</keyword>
<gene>
    <name evidence="2" type="ordered locus">Mthe_0870</name>
</gene>
<name>A0B7I4_METTP</name>
<reference evidence="2 3" key="1">
    <citation type="submission" date="2006-10" db="EMBL/GenBank/DDBJ databases">
        <title>Complete sequence of Methanosaeta thermophila PT.</title>
        <authorList>
            <consortium name="US DOE Joint Genome Institute"/>
            <person name="Copeland A."/>
            <person name="Lucas S."/>
            <person name="Lapidus A."/>
            <person name="Barry K."/>
            <person name="Detter J.C."/>
            <person name="Glavina del Rio T."/>
            <person name="Hammon N."/>
            <person name="Israni S."/>
            <person name="Pitluck S."/>
            <person name="Chain P."/>
            <person name="Malfatti S."/>
            <person name="Shin M."/>
            <person name="Vergez L."/>
            <person name="Schmutz J."/>
            <person name="Larimer F."/>
            <person name="Land M."/>
            <person name="Hauser L."/>
            <person name="Kyrpides N."/>
            <person name="Kim E."/>
            <person name="Smith K.S."/>
            <person name="Ingram-Smith C."/>
            <person name="Richardson P."/>
        </authorList>
    </citation>
    <scope>NUCLEOTIDE SEQUENCE [LARGE SCALE GENOMIC DNA]</scope>
    <source>
        <strain evidence="3">DSM 6194 / JCM 14653 / NBRC 101360 / PT</strain>
    </source>
</reference>
<feature type="transmembrane region" description="Helical" evidence="1">
    <location>
        <begin position="106"/>
        <end position="125"/>
    </location>
</feature>
<dbReference type="KEGG" id="mtp:Mthe_0870"/>
<feature type="transmembrane region" description="Helical" evidence="1">
    <location>
        <begin position="145"/>
        <end position="169"/>
    </location>
</feature>
<sequence length="203" mass="23100">MLQAAHRSSIDVKNSYDFYVLAFKELSKDNYADAFLYYDRAKYELTSAINEAKHNIRGLRIHSSRTVSFFFKLYGLYAVLYGVIAALIFGALIYGYSDIRILGVPLWSSFFAGLGSSAQILTGVVDDLRREGMVVRYKRIWYTTIPLLSMIFGYMAYLLFSSGLIAFNVKSDDTVFSTMLVCFLTGFMTNWLINRLSSLSDNM</sequence>
<proteinExistence type="predicted"/>
<dbReference type="AlphaFoldDB" id="A0B7I4"/>
<accession>A0B7I4</accession>
<dbReference type="EMBL" id="CP000477">
    <property type="protein sequence ID" value="ABK14658.1"/>
    <property type="molecule type" value="Genomic_DNA"/>
</dbReference>
<keyword evidence="1" id="KW-0472">Membrane</keyword>
<dbReference type="Proteomes" id="UP000000674">
    <property type="component" value="Chromosome"/>
</dbReference>
<evidence type="ECO:0000313" key="2">
    <source>
        <dbReference type="EMBL" id="ABK14658.1"/>
    </source>
</evidence>
<keyword evidence="1" id="KW-1133">Transmembrane helix</keyword>
<protein>
    <submittedName>
        <fullName evidence="2">Uncharacterized protein</fullName>
    </submittedName>
</protein>
<organism evidence="2 3">
    <name type="scientific">Methanothrix thermoacetophila (strain DSM 6194 / JCM 14653 / NBRC 101360 / PT)</name>
    <name type="common">Methanosaeta thermophila</name>
    <dbReference type="NCBI Taxonomy" id="349307"/>
    <lineage>
        <taxon>Archaea</taxon>
        <taxon>Methanobacteriati</taxon>
        <taxon>Methanobacteriota</taxon>
        <taxon>Stenosarchaea group</taxon>
        <taxon>Methanomicrobia</taxon>
        <taxon>Methanotrichales</taxon>
        <taxon>Methanotrichaceae</taxon>
        <taxon>Methanothrix</taxon>
    </lineage>
</organism>
<evidence type="ECO:0000313" key="3">
    <source>
        <dbReference type="Proteomes" id="UP000000674"/>
    </source>
</evidence>
<keyword evidence="3" id="KW-1185">Reference proteome</keyword>
<feature type="transmembrane region" description="Helical" evidence="1">
    <location>
        <begin position="69"/>
        <end position="94"/>
    </location>
</feature>
<feature type="transmembrane region" description="Helical" evidence="1">
    <location>
        <begin position="175"/>
        <end position="193"/>
    </location>
</feature>
<dbReference type="HOGENOM" id="CLU_1217563_0_0_2"/>
<evidence type="ECO:0000256" key="1">
    <source>
        <dbReference type="SAM" id="Phobius"/>
    </source>
</evidence>